<name>K3WX06_GLOUD</name>
<dbReference type="PANTHER" id="PTHR16011:SF0">
    <property type="entry name" value="INTRAFLAGELLAR TRANSPORT PROTEIN 57 HOMOLOG"/>
    <property type="match status" value="1"/>
</dbReference>
<evidence type="ECO:0000256" key="1">
    <source>
        <dbReference type="ARBA" id="ARBA00004138"/>
    </source>
</evidence>
<reference evidence="8" key="2">
    <citation type="submission" date="2010-04" db="EMBL/GenBank/DDBJ databases">
        <authorList>
            <person name="Buell R."/>
            <person name="Hamilton J."/>
            <person name="Hostetler J."/>
        </authorList>
    </citation>
    <scope>NUCLEOTIDE SEQUENCE [LARGE SCALE GENOMIC DNA]</scope>
    <source>
        <strain evidence="8">DAOM:BR144</strain>
    </source>
</reference>
<dbReference type="AlphaFoldDB" id="K3WX06"/>
<feature type="region of interest" description="Disordered" evidence="6">
    <location>
        <begin position="390"/>
        <end position="417"/>
    </location>
</feature>
<proteinExistence type="inferred from homology"/>
<sequence>MADDAEEQDKASGDKASAGETVARDDVSVTLMGNALEKLRALNYEREYIKKKGMAPFTETQFAVMTFSNPNAQFTSFIDLIQYLMKQANHDFVLDKYDDPNTKINKFILALKVLGFTLDFPASKLRLSYGEAVCAALDFMCDKALAARNFGWARPLYPKEDFADEAEVDEDAEVDADDDVPIEEDELYVDIVRGGSGEKENELEQSFQQMIISEVDPLLWKTELERVGPKLKLHMKDDDGKEWHSHIERTRKHETVINDLLPLANNQLKIIGNQLTETIQRMGTKEKLINNQYEHLRQEYHQLKEKLQVISDRCKEGSDKVNVMTNEHAQITEQLRETKTVMDDRGSKMTDTSPLVQIKEALKTLNSEIKNFDLRIGVVSHTLLQAKSRQASAAFRRKAGDGQYQDPEYDQSDEDSS</sequence>
<organism evidence="7 8">
    <name type="scientific">Globisporangium ultimum (strain ATCC 200006 / CBS 805.95 / DAOM BR144)</name>
    <name type="common">Pythium ultimum</name>
    <dbReference type="NCBI Taxonomy" id="431595"/>
    <lineage>
        <taxon>Eukaryota</taxon>
        <taxon>Sar</taxon>
        <taxon>Stramenopiles</taxon>
        <taxon>Oomycota</taxon>
        <taxon>Peronosporomycetes</taxon>
        <taxon>Pythiales</taxon>
        <taxon>Pythiaceae</taxon>
        <taxon>Globisporangium</taxon>
    </lineage>
</organism>
<dbReference type="STRING" id="431595.K3WX06"/>
<dbReference type="OMA" id="VHAHDQD"/>
<accession>K3WX06</accession>
<dbReference type="Pfam" id="PF10498">
    <property type="entry name" value="IFT57"/>
    <property type="match status" value="1"/>
</dbReference>
<feature type="compositionally biased region" description="Acidic residues" evidence="6">
    <location>
        <begin position="407"/>
        <end position="417"/>
    </location>
</feature>
<dbReference type="GO" id="GO:0030992">
    <property type="term" value="C:intraciliary transport particle B"/>
    <property type="evidence" value="ECO:0007669"/>
    <property type="project" value="TreeGrafter"/>
</dbReference>
<dbReference type="GO" id="GO:1905515">
    <property type="term" value="P:non-motile cilium assembly"/>
    <property type="evidence" value="ECO:0007669"/>
    <property type="project" value="TreeGrafter"/>
</dbReference>
<keyword evidence="8" id="KW-1185">Reference proteome</keyword>
<keyword evidence="5" id="KW-0175">Coiled coil</keyword>
<dbReference type="InParanoid" id="K3WX06"/>
<feature type="coiled-coil region" evidence="5">
    <location>
        <begin position="286"/>
        <end position="313"/>
    </location>
</feature>
<evidence type="ECO:0008006" key="9">
    <source>
        <dbReference type="Google" id="ProtNLM"/>
    </source>
</evidence>
<dbReference type="VEuPathDB" id="FungiDB:PYU1_G009486"/>
<dbReference type="GO" id="GO:0005815">
    <property type="term" value="C:microtubule organizing center"/>
    <property type="evidence" value="ECO:0007669"/>
    <property type="project" value="TreeGrafter"/>
</dbReference>
<evidence type="ECO:0000256" key="6">
    <source>
        <dbReference type="SAM" id="MobiDB-lite"/>
    </source>
</evidence>
<evidence type="ECO:0000313" key="8">
    <source>
        <dbReference type="Proteomes" id="UP000019132"/>
    </source>
</evidence>
<evidence type="ECO:0000313" key="7">
    <source>
        <dbReference type="EnsemblProtists" id="PYU1_T009504"/>
    </source>
</evidence>
<protein>
    <recommendedName>
        <fullName evidence="9">Intraflagellar transport protein 57</fullName>
    </recommendedName>
</protein>
<keyword evidence="3" id="KW-0969">Cilium</keyword>
<comment type="subcellular location">
    <subcellularLocation>
        <location evidence="1">Cell projection</location>
        <location evidence="1">Cilium</location>
    </subcellularLocation>
</comment>
<dbReference type="PANTHER" id="PTHR16011">
    <property type="entry name" value="IFT57/HIPPI"/>
    <property type="match status" value="1"/>
</dbReference>
<evidence type="ECO:0000256" key="5">
    <source>
        <dbReference type="SAM" id="Coils"/>
    </source>
</evidence>
<comment type="similarity">
    <text evidence="2">Belongs to the IFT57 family.</text>
</comment>
<dbReference type="GO" id="GO:0005929">
    <property type="term" value="C:cilium"/>
    <property type="evidence" value="ECO:0007669"/>
    <property type="project" value="UniProtKB-SubCell"/>
</dbReference>
<evidence type="ECO:0000256" key="2">
    <source>
        <dbReference type="ARBA" id="ARBA00009415"/>
    </source>
</evidence>
<dbReference type="eggNOG" id="KOG0972">
    <property type="taxonomic scope" value="Eukaryota"/>
</dbReference>
<evidence type="ECO:0000256" key="3">
    <source>
        <dbReference type="ARBA" id="ARBA00023069"/>
    </source>
</evidence>
<dbReference type="GO" id="GO:0042073">
    <property type="term" value="P:intraciliary transport"/>
    <property type="evidence" value="ECO:0007669"/>
    <property type="project" value="TreeGrafter"/>
</dbReference>
<dbReference type="EMBL" id="GL376622">
    <property type="status" value="NOT_ANNOTATED_CDS"/>
    <property type="molecule type" value="Genomic_DNA"/>
</dbReference>
<evidence type="ECO:0000256" key="4">
    <source>
        <dbReference type="ARBA" id="ARBA00023273"/>
    </source>
</evidence>
<reference evidence="8" key="1">
    <citation type="journal article" date="2010" name="Genome Biol.">
        <title>Genome sequence of the necrotrophic plant pathogen Pythium ultimum reveals original pathogenicity mechanisms and effector repertoire.</title>
        <authorList>
            <person name="Levesque C.A."/>
            <person name="Brouwer H."/>
            <person name="Cano L."/>
            <person name="Hamilton J.P."/>
            <person name="Holt C."/>
            <person name="Huitema E."/>
            <person name="Raffaele S."/>
            <person name="Robideau G.P."/>
            <person name="Thines M."/>
            <person name="Win J."/>
            <person name="Zerillo M.M."/>
            <person name="Beakes G.W."/>
            <person name="Boore J.L."/>
            <person name="Busam D."/>
            <person name="Dumas B."/>
            <person name="Ferriera S."/>
            <person name="Fuerstenberg S.I."/>
            <person name="Gachon C.M."/>
            <person name="Gaulin E."/>
            <person name="Govers F."/>
            <person name="Grenville-Briggs L."/>
            <person name="Horner N."/>
            <person name="Hostetler J."/>
            <person name="Jiang R.H."/>
            <person name="Johnson J."/>
            <person name="Krajaejun T."/>
            <person name="Lin H."/>
            <person name="Meijer H.J."/>
            <person name="Moore B."/>
            <person name="Morris P."/>
            <person name="Phuntmart V."/>
            <person name="Puiu D."/>
            <person name="Shetty J."/>
            <person name="Stajich J.E."/>
            <person name="Tripathy S."/>
            <person name="Wawra S."/>
            <person name="van West P."/>
            <person name="Whitty B.R."/>
            <person name="Coutinho P.M."/>
            <person name="Henrissat B."/>
            <person name="Martin F."/>
            <person name="Thomas P.D."/>
            <person name="Tyler B.M."/>
            <person name="De Vries R.P."/>
            <person name="Kamoun S."/>
            <person name="Yandell M."/>
            <person name="Tisserat N."/>
            <person name="Buell C.R."/>
        </authorList>
    </citation>
    <scope>NUCLEOTIDE SEQUENCE</scope>
    <source>
        <strain evidence="8">DAOM:BR144</strain>
    </source>
</reference>
<dbReference type="HOGENOM" id="CLU_039132_0_0_1"/>
<dbReference type="EnsemblProtists" id="PYU1_T009504">
    <property type="protein sequence ID" value="PYU1_T009504"/>
    <property type="gene ID" value="PYU1_G009486"/>
</dbReference>
<dbReference type="InterPro" id="IPR019530">
    <property type="entry name" value="Intra-flagellar_transport_57"/>
</dbReference>
<dbReference type="GO" id="GO:0005794">
    <property type="term" value="C:Golgi apparatus"/>
    <property type="evidence" value="ECO:0007669"/>
    <property type="project" value="TreeGrafter"/>
</dbReference>
<reference evidence="7" key="3">
    <citation type="submission" date="2015-02" db="UniProtKB">
        <authorList>
            <consortium name="EnsemblProtists"/>
        </authorList>
    </citation>
    <scope>IDENTIFICATION</scope>
    <source>
        <strain evidence="7">DAOM BR144</strain>
    </source>
</reference>
<dbReference type="Proteomes" id="UP000019132">
    <property type="component" value="Unassembled WGS sequence"/>
</dbReference>
<keyword evidence="4" id="KW-0966">Cell projection</keyword>